<dbReference type="SUPFAM" id="SSF101322">
    <property type="entry name" value="YcfC-like"/>
    <property type="match status" value="1"/>
</dbReference>
<sequence length="209" mass="23336">MSSREKEQAIALSAIFQAAELVSILSKTGKVDNVNLQPMIDSILMVNANSTVDIYGGQWDYQSNLSAGRDIAKKALGKDRNSVNPDTLRYALSLVHLENKLSKTPEMLSSIGPKIAQIEQKKAHYDSVLHENMIASISGMYQDTLSTLPFRIQVRGDSRFLQQPQIANQVRAILMSGIRAAMLWRQLGGKRWHLIFKRKALLAALESRD</sequence>
<evidence type="ECO:0000256" key="2">
    <source>
        <dbReference type="ARBA" id="ARBA00022490"/>
    </source>
</evidence>
<evidence type="ECO:0000313" key="5">
    <source>
        <dbReference type="EMBL" id="MBD5769935.1"/>
    </source>
</evidence>
<comment type="similarity">
    <text evidence="4">Belongs to the HflD family.</text>
</comment>
<keyword evidence="6" id="KW-1185">Reference proteome</keyword>
<dbReference type="Pfam" id="PF04356">
    <property type="entry name" value="DUF489"/>
    <property type="match status" value="1"/>
</dbReference>
<dbReference type="RefSeq" id="WP_191593312.1">
    <property type="nucleotide sequence ID" value="NZ_JACYFC010000001.1"/>
</dbReference>
<gene>
    <name evidence="4 5" type="primary">hflD</name>
    <name evidence="5" type="ORF">IF202_02625</name>
</gene>
<dbReference type="Proteomes" id="UP000604161">
    <property type="component" value="Unassembled WGS sequence"/>
</dbReference>
<evidence type="ECO:0000256" key="4">
    <source>
        <dbReference type="HAMAP-Rule" id="MF_00695"/>
    </source>
</evidence>
<evidence type="ECO:0000256" key="1">
    <source>
        <dbReference type="ARBA" id="ARBA00022475"/>
    </source>
</evidence>
<dbReference type="Gene3D" id="1.10.3890.10">
    <property type="entry name" value="HflD-like"/>
    <property type="match status" value="1"/>
</dbReference>
<evidence type="ECO:0000313" key="6">
    <source>
        <dbReference type="Proteomes" id="UP000604161"/>
    </source>
</evidence>
<name>A0ABR8NV54_9GAMM</name>
<keyword evidence="3 4" id="KW-0472">Membrane</keyword>
<reference evidence="5 6" key="1">
    <citation type="submission" date="2020-09" db="EMBL/GenBank/DDBJ databases">
        <title>Marinomonas sp. nov., isolated from the cysticercosis algae of Qingdao, China.</title>
        <authorList>
            <person name="Sun X."/>
        </authorList>
    </citation>
    <scope>NUCLEOTIDE SEQUENCE [LARGE SCALE GENOMIC DNA]</scope>
    <source>
        <strain evidence="5 6">SM2066</strain>
    </source>
</reference>
<evidence type="ECO:0000256" key="3">
    <source>
        <dbReference type="ARBA" id="ARBA00023136"/>
    </source>
</evidence>
<keyword evidence="2 4" id="KW-0963">Cytoplasm</keyword>
<comment type="caution">
    <text evidence="5">The sequence shown here is derived from an EMBL/GenBank/DDBJ whole genome shotgun (WGS) entry which is preliminary data.</text>
</comment>
<protein>
    <recommendedName>
        <fullName evidence="4">High frequency lysogenization protein HflD homolog</fullName>
    </recommendedName>
</protein>
<organism evidence="5 6">
    <name type="scientific">Marinomonas colpomeniae</name>
    <dbReference type="NCBI Taxonomy" id="2774408"/>
    <lineage>
        <taxon>Bacteria</taxon>
        <taxon>Pseudomonadati</taxon>
        <taxon>Pseudomonadota</taxon>
        <taxon>Gammaproteobacteria</taxon>
        <taxon>Oceanospirillales</taxon>
        <taxon>Oceanospirillaceae</taxon>
        <taxon>Marinomonas</taxon>
    </lineage>
</organism>
<dbReference type="NCBIfam" id="NF001246">
    <property type="entry name" value="PRK00218.1-2"/>
    <property type="match status" value="1"/>
</dbReference>
<keyword evidence="1 4" id="KW-1003">Cell membrane</keyword>
<dbReference type="HAMAP" id="MF_00695">
    <property type="entry name" value="HflD_protein"/>
    <property type="match status" value="1"/>
</dbReference>
<dbReference type="PANTHER" id="PTHR38100:SF1">
    <property type="entry name" value="HIGH FREQUENCY LYSOGENIZATION PROTEIN HFLD"/>
    <property type="match status" value="1"/>
</dbReference>
<dbReference type="InterPro" id="IPR007451">
    <property type="entry name" value="HflD"/>
</dbReference>
<dbReference type="EMBL" id="JACYFC010000001">
    <property type="protein sequence ID" value="MBD5769935.1"/>
    <property type="molecule type" value="Genomic_DNA"/>
</dbReference>
<proteinExistence type="inferred from homology"/>
<comment type="subcellular location">
    <subcellularLocation>
        <location evidence="4">Cytoplasm</location>
    </subcellularLocation>
    <subcellularLocation>
        <location evidence="4">Cell membrane</location>
        <topology evidence="4">Peripheral membrane protein</topology>
        <orientation evidence="4">Cytoplasmic side</orientation>
    </subcellularLocation>
</comment>
<accession>A0ABR8NV54</accession>
<dbReference type="InterPro" id="IPR035932">
    <property type="entry name" value="HflD-like_sf"/>
</dbReference>
<dbReference type="PANTHER" id="PTHR38100">
    <property type="entry name" value="HIGH FREQUENCY LYSOGENIZATION PROTEIN HFLD"/>
    <property type="match status" value="1"/>
</dbReference>